<reference evidence="4 5" key="1">
    <citation type="submission" date="2018-05" db="EMBL/GenBank/DDBJ databases">
        <title>Leucothrix arctica sp. nov., isolated from Arctic seawater.</title>
        <authorList>
            <person name="Choi A."/>
            <person name="Baek K."/>
        </authorList>
    </citation>
    <scope>NUCLEOTIDE SEQUENCE [LARGE SCALE GENOMIC DNA]</scope>
    <source>
        <strain evidence="4 5">IMCC9719</strain>
    </source>
</reference>
<evidence type="ECO:0008006" key="6">
    <source>
        <dbReference type="Google" id="ProtNLM"/>
    </source>
</evidence>
<dbReference type="PANTHER" id="PTHR47363:SF1">
    <property type="entry name" value="GLUCOKINASE"/>
    <property type="match status" value="1"/>
</dbReference>
<dbReference type="AlphaFoldDB" id="A0A317C5H4"/>
<evidence type="ECO:0000256" key="1">
    <source>
        <dbReference type="ARBA" id="ARBA00022679"/>
    </source>
</evidence>
<dbReference type="Gene3D" id="3.40.367.20">
    <property type="match status" value="1"/>
</dbReference>
<dbReference type="OrthoDB" id="9800595at2"/>
<dbReference type="RefSeq" id="WP_109825266.1">
    <property type="nucleotide sequence ID" value="NZ_QGKL01000042.1"/>
</dbReference>
<comment type="caution">
    <text evidence="4">The sequence shown here is derived from an EMBL/GenBank/DDBJ whole genome shotgun (WGS) entry which is preliminary data.</text>
</comment>
<dbReference type="Proteomes" id="UP000245506">
    <property type="component" value="Unassembled WGS sequence"/>
</dbReference>
<keyword evidence="2" id="KW-0418">Kinase</keyword>
<accession>A0A317C5H4</accession>
<dbReference type="SUPFAM" id="SSF53067">
    <property type="entry name" value="Actin-like ATPase domain"/>
    <property type="match status" value="1"/>
</dbReference>
<proteinExistence type="inferred from homology"/>
<dbReference type="GO" id="GO:0006096">
    <property type="term" value="P:glycolytic process"/>
    <property type="evidence" value="ECO:0007669"/>
    <property type="project" value="InterPro"/>
</dbReference>
<name>A0A317C5H4_9GAMM</name>
<dbReference type="EMBL" id="QGKL01000042">
    <property type="protein sequence ID" value="PWQ93461.1"/>
    <property type="molecule type" value="Genomic_DNA"/>
</dbReference>
<protein>
    <recommendedName>
        <fullName evidence="6">Glucokinase</fullName>
    </recommendedName>
</protein>
<dbReference type="PANTHER" id="PTHR47363">
    <property type="entry name" value="GLUCOKINASE"/>
    <property type="match status" value="1"/>
</dbReference>
<dbReference type="Pfam" id="PF02685">
    <property type="entry name" value="Glucokinase"/>
    <property type="match status" value="1"/>
</dbReference>
<dbReference type="InterPro" id="IPR003836">
    <property type="entry name" value="Glucokinase"/>
</dbReference>
<evidence type="ECO:0000313" key="5">
    <source>
        <dbReference type="Proteomes" id="UP000245506"/>
    </source>
</evidence>
<evidence type="ECO:0000313" key="4">
    <source>
        <dbReference type="EMBL" id="PWQ93461.1"/>
    </source>
</evidence>
<sequence>MKIIAADIGNDHAALSLLKISIDGTRNILFQKNYTPQDFTTARLLFEHFLHDADAKSTLIERLCISVAEKVEGNKCTLQHLGWKIDSLQLAQHFYISEVSLISDFDAAARGISTTKKSDIITLNEGVTRERGIRVVTGAGHGLGMTWMDHTQDAFNKRDSEGGHVDFAPTNKEQIELLEYLMKRFNHVSYERILSNDGLKELYAFCKQKDPSQTNHLTVKEIIQRASSEEAAQKAIELFATTYGAYVGNLALLYQPMGGIYVCGRVAAELQHWIQSSQFLNACLKKGRMSHIVQQTPIYLVTSSAINLQGAVETATYH</sequence>
<evidence type="ECO:0000256" key="3">
    <source>
        <dbReference type="RuleBase" id="RU004046"/>
    </source>
</evidence>
<gene>
    <name evidence="4" type="ORF">DKT75_17715</name>
</gene>
<dbReference type="GO" id="GO:0005524">
    <property type="term" value="F:ATP binding"/>
    <property type="evidence" value="ECO:0007669"/>
    <property type="project" value="InterPro"/>
</dbReference>
<dbReference type="GO" id="GO:0004340">
    <property type="term" value="F:glucokinase activity"/>
    <property type="evidence" value="ECO:0007669"/>
    <property type="project" value="InterPro"/>
</dbReference>
<keyword evidence="1" id="KW-0808">Transferase</keyword>
<dbReference type="CDD" id="cd24008">
    <property type="entry name" value="ASKHA_NBD_GLK"/>
    <property type="match status" value="1"/>
</dbReference>
<dbReference type="Gene3D" id="3.30.420.40">
    <property type="match status" value="1"/>
</dbReference>
<evidence type="ECO:0000256" key="2">
    <source>
        <dbReference type="ARBA" id="ARBA00022777"/>
    </source>
</evidence>
<organism evidence="4 5">
    <name type="scientific">Leucothrix arctica</name>
    <dbReference type="NCBI Taxonomy" id="1481894"/>
    <lineage>
        <taxon>Bacteria</taxon>
        <taxon>Pseudomonadati</taxon>
        <taxon>Pseudomonadota</taxon>
        <taxon>Gammaproteobacteria</taxon>
        <taxon>Thiotrichales</taxon>
        <taxon>Thiotrichaceae</taxon>
        <taxon>Leucothrix</taxon>
    </lineage>
</organism>
<dbReference type="GO" id="GO:0005536">
    <property type="term" value="F:D-glucose binding"/>
    <property type="evidence" value="ECO:0007669"/>
    <property type="project" value="InterPro"/>
</dbReference>
<dbReference type="InterPro" id="IPR043129">
    <property type="entry name" value="ATPase_NBD"/>
</dbReference>
<comment type="similarity">
    <text evidence="3">Belongs to the bacterial glucokinase family.</text>
</comment>
<keyword evidence="5" id="KW-1185">Reference proteome</keyword>